<evidence type="ECO:0000256" key="1">
    <source>
        <dbReference type="ARBA" id="ARBA00010401"/>
    </source>
</evidence>
<keyword evidence="5" id="KW-1185">Reference proteome</keyword>
<sequence length="472" mass="51506">MHSLITQFEQAGQGQVFRFFDELDDSGKEKLLAQAGTIDLEEVGTLVQEHVLGDSHASVNLDGLEPAPYIALPNNEASATEWHRAFEAGAEAIRWGRVAAFTVAGGQGTRLGYDGPKGTYPVTPLTRKSLFQVFAEKIMRSGERFGVTIPWFILTSEINNVATVAAFEENDYFGLPKDSVHFIVQGLVPAVDLQGKILLSEKGRIAMTPDGHGGSLRALARSGAVDTMKSHGVDIISYFQVDNPIVQCVDPAFVGFHVLGQSELSSKMVPKAYALEKVGHFCTQDGVTKVIEYSDMPESMQEESDADGGIRFKAGSVAIHIFDRDFIARAGGDSSETKLPFHRANKKIPYVDADGSVASPDEPNGVKFEMFVFDALPLAKNPVIIEAARGDDFSPVKNAEGIDSPQSCKEDQLRMFTRWLNAAGVEIKTDDSGLPPFTFEISHRFAADEKDFVERWNGLSSKPEIKEGTIID</sequence>
<dbReference type="Proteomes" id="UP000247099">
    <property type="component" value="Unassembled WGS sequence"/>
</dbReference>
<reference evidence="4 5" key="1">
    <citation type="submission" date="2018-05" db="EMBL/GenBank/DDBJ databases">
        <title>Coraliomargarita sinensis sp. nov., isolated from a marine solar saltern.</title>
        <authorList>
            <person name="Zhou L.Y."/>
        </authorList>
    </citation>
    <scope>NUCLEOTIDE SEQUENCE [LARGE SCALE GENOMIC DNA]</scope>
    <source>
        <strain evidence="4 5">WN38</strain>
    </source>
</reference>
<dbReference type="InterPro" id="IPR029044">
    <property type="entry name" value="Nucleotide-diphossugar_trans"/>
</dbReference>
<evidence type="ECO:0000313" key="5">
    <source>
        <dbReference type="Proteomes" id="UP000247099"/>
    </source>
</evidence>
<keyword evidence="2" id="KW-0808">Transferase</keyword>
<dbReference type="OrthoDB" id="9806910at2"/>
<comment type="caution">
    <text evidence="4">The sequence shown here is derived from an EMBL/GenBank/DDBJ whole genome shotgun (WGS) entry which is preliminary data.</text>
</comment>
<dbReference type="AlphaFoldDB" id="A0A317ZDV0"/>
<protein>
    <submittedName>
        <fullName evidence="4">2-alkenal reductase</fullName>
    </submittedName>
</protein>
<organism evidence="4 5">
    <name type="scientific">Coraliomargarita sinensis</name>
    <dbReference type="NCBI Taxonomy" id="2174842"/>
    <lineage>
        <taxon>Bacteria</taxon>
        <taxon>Pseudomonadati</taxon>
        <taxon>Verrucomicrobiota</taxon>
        <taxon>Opitutia</taxon>
        <taxon>Puniceicoccales</taxon>
        <taxon>Coraliomargaritaceae</taxon>
        <taxon>Coraliomargarita</taxon>
    </lineage>
</organism>
<dbReference type="PANTHER" id="PTHR11952:SF2">
    <property type="entry name" value="LD24639P"/>
    <property type="match status" value="1"/>
</dbReference>
<dbReference type="CDD" id="cd04193">
    <property type="entry name" value="UDPGlcNAc_PPase"/>
    <property type="match status" value="1"/>
</dbReference>
<evidence type="ECO:0000256" key="3">
    <source>
        <dbReference type="ARBA" id="ARBA00022695"/>
    </source>
</evidence>
<evidence type="ECO:0000256" key="2">
    <source>
        <dbReference type="ARBA" id="ARBA00022679"/>
    </source>
</evidence>
<dbReference type="InterPro" id="IPR039741">
    <property type="entry name" value="UDP-sugar_pyrophosphorylase"/>
</dbReference>
<comment type="similarity">
    <text evidence="1">Belongs to the UDPGP type 1 family.</text>
</comment>
<dbReference type="GO" id="GO:0070569">
    <property type="term" value="F:uridylyltransferase activity"/>
    <property type="evidence" value="ECO:0007669"/>
    <property type="project" value="InterPro"/>
</dbReference>
<accession>A0A317ZDV0</accession>
<dbReference type="SUPFAM" id="SSF53448">
    <property type="entry name" value="Nucleotide-diphospho-sugar transferases"/>
    <property type="match status" value="1"/>
</dbReference>
<dbReference type="Pfam" id="PF01704">
    <property type="entry name" value="UDPGP"/>
    <property type="match status" value="1"/>
</dbReference>
<dbReference type="PANTHER" id="PTHR11952">
    <property type="entry name" value="UDP- GLUCOSE PYROPHOSPHORYLASE"/>
    <property type="match status" value="1"/>
</dbReference>
<name>A0A317ZDV0_9BACT</name>
<dbReference type="InterPro" id="IPR002618">
    <property type="entry name" value="UDPGP_fam"/>
</dbReference>
<proteinExistence type="inferred from homology"/>
<dbReference type="RefSeq" id="WP_110131846.1">
    <property type="nucleotide sequence ID" value="NZ_QHJQ01000010.1"/>
</dbReference>
<gene>
    <name evidence="4" type="ORF">DDZ13_12765</name>
</gene>
<dbReference type="InParanoid" id="A0A317ZDV0"/>
<dbReference type="EMBL" id="QHJQ01000010">
    <property type="protein sequence ID" value="PXA03290.1"/>
    <property type="molecule type" value="Genomic_DNA"/>
</dbReference>
<dbReference type="Gene3D" id="3.90.550.10">
    <property type="entry name" value="Spore Coat Polysaccharide Biosynthesis Protein SpsA, Chain A"/>
    <property type="match status" value="1"/>
</dbReference>
<evidence type="ECO:0000313" key="4">
    <source>
        <dbReference type="EMBL" id="PXA03290.1"/>
    </source>
</evidence>
<keyword evidence="3" id="KW-0548">Nucleotidyltransferase</keyword>